<proteinExistence type="predicted"/>
<protein>
    <submittedName>
        <fullName evidence="2">Heterokaryon incompatibility protein-domain-containing protein</fullName>
    </submittedName>
</protein>
<dbReference type="PANTHER" id="PTHR24148:SF77">
    <property type="entry name" value="HETEROKARYON INCOMPATIBILITY DOMAIN-CONTAINING PROTEIN"/>
    <property type="match status" value="1"/>
</dbReference>
<dbReference type="AlphaFoldDB" id="A0AAE0IWH9"/>
<dbReference type="EMBL" id="JAUEPO010000002">
    <property type="protein sequence ID" value="KAK3332355.1"/>
    <property type="molecule type" value="Genomic_DNA"/>
</dbReference>
<keyword evidence="3" id="KW-1185">Reference proteome</keyword>
<dbReference type="Proteomes" id="UP001286456">
    <property type="component" value="Unassembled WGS sequence"/>
</dbReference>
<name>A0AAE0IWH9_9PEZI</name>
<feature type="domain" description="Heterokaryon incompatibility" evidence="1">
    <location>
        <begin position="32"/>
        <end position="176"/>
    </location>
</feature>
<dbReference type="Pfam" id="PF06985">
    <property type="entry name" value="HET"/>
    <property type="match status" value="1"/>
</dbReference>
<dbReference type="PANTHER" id="PTHR24148">
    <property type="entry name" value="ANKYRIN REPEAT DOMAIN-CONTAINING PROTEIN 39 HOMOLOG-RELATED"/>
    <property type="match status" value="1"/>
</dbReference>
<comment type="caution">
    <text evidence="2">The sequence shown here is derived from an EMBL/GenBank/DDBJ whole genome shotgun (WGS) entry which is preliminary data.</text>
</comment>
<organism evidence="2 3">
    <name type="scientific">Cercophora scortea</name>
    <dbReference type="NCBI Taxonomy" id="314031"/>
    <lineage>
        <taxon>Eukaryota</taxon>
        <taxon>Fungi</taxon>
        <taxon>Dikarya</taxon>
        <taxon>Ascomycota</taxon>
        <taxon>Pezizomycotina</taxon>
        <taxon>Sordariomycetes</taxon>
        <taxon>Sordariomycetidae</taxon>
        <taxon>Sordariales</taxon>
        <taxon>Lasiosphaeriaceae</taxon>
        <taxon>Cercophora</taxon>
    </lineage>
</organism>
<dbReference type="InterPro" id="IPR052895">
    <property type="entry name" value="HetReg/Transcr_Mod"/>
</dbReference>
<evidence type="ECO:0000313" key="2">
    <source>
        <dbReference type="EMBL" id="KAK3332355.1"/>
    </source>
</evidence>
<evidence type="ECO:0000313" key="3">
    <source>
        <dbReference type="Proteomes" id="UP001286456"/>
    </source>
</evidence>
<sequence length="673" mass="74213">MATPPEPLYRPLLSSSHEIRLVTLHPSPTFDLPYVWGPESNPSAQKPITLNSHPFLIKPSLESALRHLRLPTTPRTLWIDALCINQSNIPERSAQVQLMRFIFTLCTTNLVWLGPDKPRSPLQHGLRVLERLTTDKGFICSRAHGDGYRLELHEAWNLTAVFKWAEVWQRVWIMQELACAPRVVIVGGHATLDWSVLSSFLGRKSMGPADAFHEPFSHGDGVWRRDKGLFLNPAVVEHQREVVQGLQLGKVGNEASLLDVLARLKWTKATDPRDKVYGLLGLVSETHGIVVDYGLTVKEVFMGVAERLVNLAGNLDLLCQAPWQLFGNKMRVEGLPSWVPDFAAAGSPELLFAQRGIFDAGRRGHGFNVPCEVVAVGKGTKALCLDGGIWLGDVLKPVPSPKTDMDAFVERVGLGGMISAEGDGDASSVYPATAEPRMQAHCRTVWADCKGYPIRRLTADEIRTYTASLCKAIQDDGVDIPALAKLPDNLDNKVMLDRMRNWRFAVTDSGLFALVPKYAEEGDRVVVVPGSKPPLVVRRAGIEVDCGNDGEVVPGKRPIMPSAIITMPRTAIMSSIIVLERNLTFDSGQVVAAGDEAVGATFSGVNISHNYQDRIDPGGQTLTQRFMSLAIHGFVFTYLHVKLPRKTSIERVMFMHLSNHEETVPCPDNGFKT</sequence>
<gene>
    <name evidence="2" type="ORF">B0T19DRAFT_482649</name>
</gene>
<accession>A0AAE0IWH9</accession>
<reference evidence="2" key="2">
    <citation type="submission" date="2023-06" db="EMBL/GenBank/DDBJ databases">
        <authorList>
            <consortium name="Lawrence Berkeley National Laboratory"/>
            <person name="Haridas S."/>
            <person name="Hensen N."/>
            <person name="Bonometti L."/>
            <person name="Westerberg I."/>
            <person name="Brannstrom I.O."/>
            <person name="Guillou S."/>
            <person name="Cros-Aarteil S."/>
            <person name="Calhoun S."/>
            <person name="Kuo A."/>
            <person name="Mondo S."/>
            <person name="Pangilinan J."/>
            <person name="Riley R."/>
            <person name="Labutti K."/>
            <person name="Andreopoulos B."/>
            <person name="Lipzen A."/>
            <person name="Chen C."/>
            <person name="Yanf M."/>
            <person name="Daum C."/>
            <person name="Ng V."/>
            <person name="Clum A."/>
            <person name="Steindorff A."/>
            <person name="Ohm R."/>
            <person name="Martin F."/>
            <person name="Silar P."/>
            <person name="Natvig D."/>
            <person name="Lalanne C."/>
            <person name="Gautier V."/>
            <person name="Ament-Velasquez S.L."/>
            <person name="Kruys A."/>
            <person name="Hutchinson M.I."/>
            <person name="Powell A.J."/>
            <person name="Barry K."/>
            <person name="Miller A.N."/>
            <person name="Grigoriev I.V."/>
            <person name="Debuchy R."/>
            <person name="Gladieux P."/>
            <person name="Thoren M.H."/>
            <person name="Johannesson H."/>
        </authorList>
    </citation>
    <scope>NUCLEOTIDE SEQUENCE</scope>
    <source>
        <strain evidence="2">SMH4131-1</strain>
    </source>
</reference>
<reference evidence="2" key="1">
    <citation type="journal article" date="2023" name="Mol. Phylogenet. Evol.">
        <title>Genome-scale phylogeny and comparative genomics of the fungal order Sordariales.</title>
        <authorList>
            <person name="Hensen N."/>
            <person name="Bonometti L."/>
            <person name="Westerberg I."/>
            <person name="Brannstrom I.O."/>
            <person name="Guillou S."/>
            <person name="Cros-Aarteil S."/>
            <person name="Calhoun S."/>
            <person name="Haridas S."/>
            <person name="Kuo A."/>
            <person name="Mondo S."/>
            <person name="Pangilinan J."/>
            <person name="Riley R."/>
            <person name="LaButti K."/>
            <person name="Andreopoulos B."/>
            <person name="Lipzen A."/>
            <person name="Chen C."/>
            <person name="Yan M."/>
            <person name="Daum C."/>
            <person name="Ng V."/>
            <person name="Clum A."/>
            <person name="Steindorff A."/>
            <person name="Ohm R.A."/>
            <person name="Martin F."/>
            <person name="Silar P."/>
            <person name="Natvig D.O."/>
            <person name="Lalanne C."/>
            <person name="Gautier V."/>
            <person name="Ament-Velasquez S.L."/>
            <person name="Kruys A."/>
            <person name="Hutchinson M.I."/>
            <person name="Powell A.J."/>
            <person name="Barry K."/>
            <person name="Miller A.N."/>
            <person name="Grigoriev I.V."/>
            <person name="Debuchy R."/>
            <person name="Gladieux P."/>
            <person name="Hiltunen Thoren M."/>
            <person name="Johannesson H."/>
        </authorList>
    </citation>
    <scope>NUCLEOTIDE SEQUENCE</scope>
    <source>
        <strain evidence="2">SMH4131-1</strain>
    </source>
</reference>
<dbReference type="InterPro" id="IPR010730">
    <property type="entry name" value="HET"/>
</dbReference>
<evidence type="ECO:0000259" key="1">
    <source>
        <dbReference type="Pfam" id="PF06985"/>
    </source>
</evidence>